<dbReference type="PROSITE" id="PS50077">
    <property type="entry name" value="HEAT_REPEAT"/>
    <property type="match status" value="2"/>
</dbReference>
<dbReference type="InterPro" id="IPR039918">
    <property type="entry name" value="PPP4R4"/>
</dbReference>
<feature type="compositionally biased region" description="Low complexity" evidence="2">
    <location>
        <begin position="835"/>
        <end position="854"/>
    </location>
</feature>
<accession>A0A0N4TW93</accession>
<dbReference type="EMBL" id="UZAD01013355">
    <property type="protein sequence ID" value="VDN94311.1"/>
    <property type="molecule type" value="Genomic_DNA"/>
</dbReference>
<dbReference type="Gene3D" id="1.25.10.10">
    <property type="entry name" value="Leucine-rich Repeat Variant"/>
    <property type="match status" value="1"/>
</dbReference>
<evidence type="ECO:0000256" key="2">
    <source>
        <dbReference type="SAM" id="MobiDB-lite"/>
    </source>
</evidence>
<dbReference type="InterPro" id="IPR011989">
    <property type="entry name" value="ARM-like"/>
</dbReference>
<evidence type="ECO:0000313" key="3">
    <source>
        <dbReference type="EMBL" id="VDN94311.1"/>
    </source>
</evidence>
<feature type="region of interest" description="Disordered" evidence="2">
    <location>
        <begin position="771"/>
        <end position="868"/>
    </location>
</feature>
<dbReference type="InterPro" id="IPR021133">
    <property type="entry name" value="HEAT_type_2"/>
</dbReference>
<keyword evidence="4" id="KW-1185">Reference proteome</keyword>
<dbReference type="GO" id="GO:0019888">
    <property type="term" value="F:protein phosphatase regulator activity"/>
    <property type="evidence" value="ECO:0007669"/>
    <property type="project" value="TreeGrafter"/>
</dbReference>
<name>A0A0N4TW93_BRUPA</name>
<dbReference type="SUPFAM" id="SSF48371">
    <property type="entry name" value="ARM repeat"/>
    <property type="match status" value="1"/>
</dbReference>
<dbReference type="WBParaSite" id="BPAG_0001319701-mRNA-1">
    <property type="protein sequence ID" value="BPAG_0001319701-mRNA-1"/>
    <property type="gene ID" value="BPAG_0001319701"/>
</dbReference>
<proteinExistence type="predicted"/>
<feature type="repeat" description="HEAT" evidence="1">
    <location>
        <begin position="260"/>
        <end position="296"/>
    </location>
</feature>
<dbReference type="Proteomes" id="UP000278627">
    <property type="component" value="Unassembled WGS sequence"/>
</dbReference>
<evidence type="ECO:0000256" key="1">
    <source>
        <dbReference type="PROSITE-ProRule" id="PRU00103"/>
    </source>
</evidence>
<dbReference type="PANTHER" id="PTHR21467:SF0">
    <property type="entry name" value="SERINE_THREONINE-PROTEIN PHOSPHATASE 4 REGULATORY SUBUNIT 4"/>
    <property type="match status" value="1"/>
</dbReference>
<dbReference type="PANTHER" id="PTHR21467">
    <property type="entry name" value="PROTEIN PHOSPHATASE 4 REGULATORY SUBUNIT 4 PPP4R4"/>
    <property type="match status" value="1"/>
</dbReference>
<dbReference type="GO" id="GO:0005829">
    <property type="term" value="C:cytosol"/>
    <property type="evidence" value="ECO:0007669"/>
    <property type="project" value="TreeGrafter"/>
</dbReference>
<gene>
    <name evidence="3" type="ORF">BPAG_LOCUS13125</name>
</gene>
<dbReference type="GO" id="GO:0008287">
    <property type="term" value="C:protein serine/threonine phosphatase complex"/>
    <property type="evidence" value="ECO:0007669"/>
    <property type="project" value="TreeGrafter"/>
</dbReference>
<feature type="repeat" description="HEAT" evidence="1">
    <location>
        <begin position="220"/>
        <end position="254"/>
    </location>
</feature>
<dbReference type="AlphaFoldDB" id="A0A0N4TW93"/>
<feature type="compositionally biased region" description="Low complexity" evidence="2">
    <location>
        <begin position="812"/>
        <end position="826"/>
    </location>
</feature>
<reference evidence="5" key="1">
    <citation type="submission" date="2017-02" db="UniProtKB">
        <authorList>
            <consortium name="WormBaseParasite"/>
        </authorList>
    </citation>
    <scope>IDENTIFICATION</scope>
</reference>
<organism evidence="5">
    <name type="scientific">Brugia pahangi</name>
    <name type="common">Filarial nematode worm</name>
    <dbReference type="NCBI Taxonomy" id="6280"/>
    <lineage>
        <taxon>Eukaryota</taxon>
        <taxon>Metazoa</taxon>
        <taxon>Ecdysozoa</taxon>
        <taxon>Nematoda</taxon>
        <taxon>Chromadorea</taxon>
        <taxon>Rhabditida</taxon>
        <taxon>Spirurina</taxon>
        <taxon>Spiruromorpha</taxon>
        <taxon>Filarioidea</taxon>
        <taxon>Onchocercidae</taxon>
        <taxon>Brugia</taxon>
    </lineage>
</organism>
<protein>
    <submittedName>
        <fullName evidence="5">HEAT repeat domain containing protein</fullName>
    </submittedName>
</protein>
<dbReference type="STRING" id="6280.A0A0N4TW93"/>
<evidence type="ECO:0000313" key="4">
    <source>
        <dbReference type="Proteomes" id="UP000278627"/>
    </source>
</evidence>
<evidence type="ECO:0000313" key="5">
    <source>
        <dbReference type="WBParaSite" id="BPAG_0001319701-mRNA-1"/>
    </source>
</evidence>
<dbReference type="InterPro" id="IPR016024">
    <property type="entry name" value="ARM-type_fold"/>
</dbReference>
<reference evidence="3 4" key="2">
    <citation type="submission" date="2018-11" db="EMBL/GenBank/DDBJ databases">
        <authorList>
            <consortium name="Pathogen Informatics"/>
        </authorList>
    </citation>
    <scope>NUCLEOTIDE SEQUENCE [LARGE SCALE GENOMIC DNA]</scope>
</reference>
<sequence length="937" mass="105498">MSNTEDGKDEEIEQLENKIDWESLLNVANDPDFNELLQSPIDDAINILKTGREIQKLSIIRTLNDLLETDGDQVVEKVMPAIQEMLVEECSNLDVQCEAAVTYKNIYRNSKLTANVPGISDVILNDILQNAAQQKDNCKSVNSSSYHPNLFNILNFNFCCSVTAAAWLETLVEVIDQAPVVPLTISQAETSQRAQRRVLATKLVDKLCRNLDSFDIRRDIIPCVQMLCNDPNSNVRSSMAQHLAVVAESLRNPSDCGSALVPCLVQLCKDTEIGTREAALNTIALCIPFLSKEQRKCSIIPLLKRSTEQAISTQDETLNVIAKNLGQWIDLLQNELTIRDYKWFLDIYVQIANLPECLPSSDNDISARSNIQTSVRRMCAYNFPCMVLKYGADFFKDRLLPILEGFCCDPDDDIRCAIAAGFHEVVKLMPNEPSLLPPFFELIRGSPAEVVGHLMGSLDRILPSLYKCVSEQNNCQISRLQLDHIVIGCNRLIRRTSSWRAQYSYLQNIAVLRHLIPVKDLFISFVPMLKQEVLTTRAIPCRVAASITLLLFMRENPNEIDRQSIIDFFIHSVANHQNCHRRRLFLDMIPEIIVNFSRKFFHAHFLTPILEMANDKVASIRLQLCHMLSKIKANLYLPQDEEILLRVEGIIRDLLSKEQNSSTRQLIQTPTKMLTFVCKLLDFQYACELSRAETRNKNDKSDELKQKAENEIWNQKELTVEGTDSNASEKCLRSEKRINDKNDGHLDKGPWRTHIQRSKTAIVRPQPQVVVTQRSPSPMPRNFRTTVEERKSRLPLATTQNNRYLDTKHKTTTTTASPATSSVSRTLPLTSRRGSTQTTTKSSLSTGRRSSTTSAGKPPTGLSADNTNVLISLTARRSSATTVMSRSVSSLNGKVGLMPSQSTDSVTLFGQGLMKVRSFSNIARTPSHLSMKVKSIN</sequence>